<protein>
    <recommendedName>
        <fullName evidence="4">Protein kinase domain-containing protein</fullName>
    </recommendedName>
</protein>
<gene>
    <name evidence="1" type="ORF">SS50377_11590</name>
    <name evidence="2" type="ORF">SS50377_25775</name>
</gene>
<dbReference type="EMBL" id="KI545996">
    <property type="protein sequence ID" value="EST48249.1"/>
    <property type="molecule type" value="Genomic_DNA"/>
</dbReference>
<reference evidence="1 2" key="1">
    <citation type="journal article" date="2014" name="PLoS Genet.">
        <title>The Genome of Spironucleus salmonicida Highlights a Fish Pathogen Adapted to Fluctuating Environments.</title>
        <authorList>
            <person name="Xu F."/>
            <person name="Jerlstrom-Hultqvist J."/>
            <person name="Einarsson E."/>
            <person name="Astvaldsson A."/>
            <person name="Svard S.G."/>
            <person name="Andersson J.O."/>
        </authorList>
    </citation>
    <scope>NUCLEOTIDE SEQUENCE</scope>
    <source>
        <strain evidence="2">ATCC 50377</strain>
    </source>
</reference>
<accession>V6M4J3</accession>
<dbReference type="Gene3D" id="1.10.510.10">
    <property type="entry name" value="Transferase(Phosphotransferase) domain 1"/>
    <property type="match status" value="1"/>
</dbReference>
<dbReference type="Proteomes" id="UP000018208">
    <property type="component" value="Unassembled WGS sequence"/>
</dbReference>
<evidence type="ECO:0000313" key="3">
    <source>
        <dbReference type="Proteomes" id="UP000018208"/>
    </source>
</evidence>
<proteinExistence type="predicted"/>
<dbReference type="EMBL" id="AUWU02000006">
    <property type="protein sequence ID" value="KAH0571586.1"/>
    <property type="molecule type" value="Genomic_DNA"/>
</dbReference>
<dbReference type="InterPro" id="IPR011009">
    <property type="entry name" value="Kinase-like_dom_sf"/>
</dbReference>
<dbReference type="AlphaFoldDB" id="V6M4J3"/>
<sequence length="331" mass="38502">MQKIINTYSKIPSNISQIQEDQLENTSADVKKSGHLELLNAQIGDFTIVEILCETNSSTLCVANYNNVLYTLKVARTLPYFQDLMLKEIQNFHLIQTLDISPKLVRVQTSLPVFLAYKFEPLTLDKALHINKTGFNIDLVKQFGCQLISLAKQLPFIHNNIQIKNILITDQLKLKLIDFNGIMDDNNTPYEQFAFVENDPTVWQIGHVLMHLYLGRSPFGQTIFQSMHNQLQILGEPDYKLFSIQQRKRLFDDWNDTIHIQVEEQIINICGQIKWKYCPNLNILNAFNQAYQRVELDVLFGNEFGQFLKKVMSNNFAERPTLDDVIWEWLE</sequence>
<evidence type="ECO:0008006" key="4">
    <source>
        <dbReference type="Google" id="ProtNLM"/>
    </source>
</evidence>
<reference evidence="2" key="2">
    <citation type="submission" date="2020-12" db="EMBL/GenBank/DDBJ databases">
        <title>New Spironucleus salmonicida genome in near-complete chromosomes.</title>
        <authorList>
            <person name="Xu F."/>
            <person name="Kurt Z."/>
            <person name="Jimenez-Gonzalez A."/>
            <person name="Astvaldsson A."/>
            <person name="Andersson J.O."/>
            <person name="Svard S.G."/>
        </authorList>
    </citation>
    <scope>NUCLEOTIDE SEQUENCE</scope>
    <source>
        <strain evidence="2">ATCC 50377</strain>
    </source>
</reference>
<dbReference type="SUPFAM" id="SSF56112">
    <property type="entry name" value="Protein kinase-like (PK-like)"/>
    <property type="match status" value="1"/>
</dbReference>
<evidence type="ECO:0000313" key="2">
    <source>
        <dbReference type="EMBL" id="KAH0571586.1"/>
    </source>
</evidence>
<dbReference type="VEuPathDB" id="GiardiaDB:SS50377_25775"/>
<name>V6M4J3_9EUKA</name>
<keyword evidence="3" id="KW-1185">Reference proteome</keyword>
<evidence type="ECO:0000313" key="1">
    <source>
        <dbReference type="EMBL" id="EST48249.1"/>
    </source>
</evidence>
<organism evidence="1">
    <name type="scientific">Spironucleus salmonicida</name>
    <dbReference type="NCBI Taxonomy" id="348837"/>
    <lineage>
        <taxon>Eukaryota</taxon>
        <taxon>Metamonada</taxon>
        <taxon>Diplomonadida</taxon>
        <taxon>Hexamitidae</taxon>
        <taxon>Hexamitinae</taxon>
        <taxon>Spironucleus</taxon>
    </lineage>
</organism>